<reference evidence="3" key="2">
    <citation type="submission" date="2023-07" db="EMBL/GenBank/DDBJ databases">
        <title>Identification and characterization of horizontal gene transfer across gut microbiota members of farm animals based on homology search.</title>
        <authorList>
            <person name="Schwarzerova J."/>
            <person name="Nykrynova M."/>
            <person name="Jureckova K."/>
            <person name="Cejkova D."/>
            <person name="Rychlik I."/>
        </authorList>
    </citation>
    <scope>NUCLEOTIDE SEQUENCE [LARGE SCALE GENOMIC DNA]</scope>
    <source>
        <strain evidence="3">109_WCHN</strain>
    </source>
</reference>
<dbReference type="Pfam" id="PF00535">
    <property type="entry name" value="Glycos_transf_2"/>
    <property type="match status" value="1"/>
</dbReference>
<dbReference type="Proteomes" id="UP001169458">
    <property type="component" value="Unassembled WGS sequence"/>
</dbReference>
<keyword evidence="2" id="KW-0328">Glycosyltransferase</keyword>
<evidence type="ECO:0000259" key="1">
    <source>
        <dbReference type="Pfam" id="PF00535"/>
    </source>
</evidence>
<proteinExistence type="predicted"/>
<gene>
    <name evidence="2" type="ORF">QUW60_11005</name>
</gene>
<dbReference type="SUPFAM" id="SSF53448">
    <property type="entry name" value="Nucleotide-diphospho-sugar transferases"/>
    <property type="match status" value="1"/>
</dbReference>
<dbReference type="InterPro" id="IPR001173">
    <property type="entry name" value="Glyco_trans_2-like"/>
</dbReference>
<sequence>MVRQTVRPFMFLQNQMKPMDKNYAPILLFVYNRPAHTRNIVESLLANSLAGQSELFIFSDEAKDESSRSAVDEVRKYIRRIKGFKEIHITERNENWGLAKSIIAGVSEIIETYEKVIVLEDDLIVAPFFLKFMNDALTVYQNEPKVGHIQACDFTQAAGLPDTFLIKWTGSWGWATWKRAWKHFNPDGKALLAELERRKLTYTFDFNGKYGYTRMLRRQTEGKNNSWAIRWNASLFLDDILSLNVGKSLVQNNGFDGSGTNCGGGGLYASNLYMHELPVKAIRPIEENMQARQAYVSYYARTNSFLAKAIRRIKRTLKGDFGA</sequence>
<evidence type="ECO:0000313" key="3">
    <source>
        <dbReference type="Proteomes" id="UP001169458"/>
    </source>
</evidence>
<comment type="caution">
    <text evidence="2">The sequence shown here is derived from an EMBL/GenBank/DDBJ whole genome shotgun (WGS) entry which is preliminary data.</text>
</comment>
<organism evidence="2 3">
    <name type="scientific">Bacteroides gallinaceum</name>
    <dbReference type="NCBI Taxonomy" id="1462571"/>
    <lineage>
        <taxon>Bacteria</taxon>
        <taxon>Pseudomonadati</taxon>
        <taxon>Bacteroidota</taxon>
        <taxon>Bacteroidia</taxon>
        <taxon>Bacteroidales</taxon>
        <taxon>Bacteroidaceae</taxon>
        <taxon>Bacteroides</taxon>
    </lineage>
</organism>
<keyword evidence="2" id="KW-0808">Transferase</keyword>
<protein>
    <submittedName>
        <fullName evidence="2">Glycosyltransferase</fullName>
        <ecNumber evidence="2">2.4.-.-</ecNumber>
    </submittedName>
</protein>
<dbReference type="GO" id="GO:0016757">
    <property type="term" value="F:glycosyltransferase activity"/>
    <property type="evidence" value="ECO:0007669"/>
    <property type="project" value="UniProtKB-KW"/>
</dbReference>
<evidence type="ECO:0000313" key="2">
    <source>
        <dbReference type="EMBL" id="MDM8325745.1"/>
    </source>
</evidence>
<dbReference type="RefSeq" id="WP_258337354.1">
    <property type="nucleotide sequence ID" value="NZ_JAUDCP010000016.1"/>
</dbReference>
<reference evidence="2 3" key="1">
    <citation type="submission" date="2023-06" db="EMBL/GenBank/DDBJ databases">
        <authorList>
            <person name="Zeman M."/>
            <person name="Kubasova T."/>
            <person name="Jahodarova E."/>
            <person name="Nykrynova M."/>
            <person name="Rychlik I."/>
        </authorList>
    </citation>
    <scope>NUCLEOTIDE SEQUENCE [LARGE SCALE GENOMIC DNA]</scope>
    <source>
        <strain evidence="2 3">109_WCHN</strain>
    </source>
</reference>
<accession>A0ABT7VHG7</accession>
<feature type="domain" description="Glycosyltransferase 2-like" evidence="1">
    <location>
        <begin position="28"/>
        <end position="130"/>
    </location>
</feature>
<dbReference type="EC" id="2.4.-.-" evidence="2"/>
<dbReference type="Gene3D" id="3.90.550.10">
    <property type="entry name" value="Spore Coat Polysaccharide Biosynthesis Protein SpsA, Chain A"/>
    <property type="match status" value="1"/>
</dbReference>
<dbReference type="EMBL" id="JAUDEN010000019">
    <property type="protein sequence ID" value="MDM8325745.1"/>
    <property type="molecule type" value="Genomic_DNA"/>
</dbReference>
<dbReference type="InterPro" id="IPR029044">
    <property type="entry name" value="Nucleotide-diphossugar_trans"/>
</dbReference>
<keyword evidence="3" id="KW-1185">Reference proteome</keyword>
<name>A0ABT7VHG7_9BACE</name>